<comment type="caution">
    <text evidence="1">The sequence shown here is derived from an EMBL/GenBank/DDBJ whole genome shotgun (WGS) entry which is preliminary data.</text>
</comment>
<protein>
    <submittedName>
        <fullName evidence="1">Uncharacterized protein</fullName>
    </submittedName>
</protein>
<proteinExistence type="predicted"/>
<keyword evidence="2" id="KW-1185">Reference proteome</keyword>
<name>A0A7J7HW35_CAMSI</name>
<evidence type="ECO:0000313" key="2">
    <source>
        <dbReference type="Proteomes" id="UP000593564"/>
    </source>
</evidence>
<gene>
    <name evidence="1" type="ORF">HYC85_003950</name>
</gene>
<reference evidence="1 2" key="2">
    <citation type="submission" date="2020-07" db="EMBL/GenBank/DDBJ databases">
        <title>Genome assembly of wild tea tree DASZ reveals pedigree and selection history of tea varieties.</title>
        <authorList>
            <person name="Zhang W."/>
        </authorList>
    </citation>
    <scope>NUCLEOTIDE SEQUENCE [LARGE SCALE GENOMIC DNA]</scope>
    <source>
        <strain evidence="2">cv. G240</strain>
        <tissue evidence="1">Leaf</tissue>
    </source>
</reference>
<dbReference type="Proteomes" id="UP000593564">
    <property type="component" value="Unassembled WGS sequence"/>
</dbReference>
<evidence type="ECO:0000313" key="1">
    <source>
        <dbReference type="EMBL" id="KAF5956725.1"/>
    </source>
</evidence>
<dbReference type="AlphaFoldDB" id="A0A7J7HW35"/>
<dbReference type="EMBL" id="JACBKZ010000002">
    <property type="protein sequence ID" value="KAF5956725.1"/>
    <property type="molecule type" value="Genomic_DNA"/>
</dbReference>
<sequence>MHTRVIYSRINNIISVLCDANNFRMICPQMGPQLSQLGNLGIGINPQFTQQ</sequence>
<reference evidence="2" key="1">
    <citation type="journal article" date="2020" name="Nat. Commun.">
        <title>Genome assembly of wild tea tree DASZ reveals pedigree and selection history of tea varieties.</title>
        <authorList>
            <person name="Zhang W."/>
            <person name="Zhang Y."/>
            <person name="Qiu H."/>
            <person name="Guo Y."/>
            <person name="Wan H."/>
            <person name="Zhang X."/>
            <person name="Scossa F."/>
            <person name="Alseekh S."/>
            <person name="Zhang Q."/>
            <person name="Wang P."/>
            <person name="Xu L."/>
            <person name="Schmidt M.H."/>
            <person name="Jia X."/>
            <person name="Li D."/>
            <person name="Zhu A."/>
            <person name="Guo F."/>
            <person name="Chen W."/>
            <person name="Ni D."/>
            <person name="Usadel B."/>
            <person name="Fernie A.R."/>
            <person name="Wen W."/>
        </authorList>
    </citation>
    <scope>NUCLEOTIDE SEQUENCE [LARGE SCALE GENOMIC DNA]</scope>
    <source>
        <strain evidence="2">cv. G240</strain>
    </source>
</reference>
<accession>A0A7J7HW35</accession>
<organism evidence="1 2">
    <name type="scientific">Camellia sinensis</name>
    <name type="common">Tea plant</name>
    <name type="synonym">Thea sinensis</name>
    <dbReference type="NCBI Taxonomy" id="4442"/>
    <lineage>
        <taxon>Eukaryota</taxon>
        <taxon>Viridiplantae</taxon>
        <taxon>Streptophyta</taxon>
        <taxon>Embryophyta</taxon>
        <taxon>Tracheophyta</taxon>
        <taxon>Spermatophyta</taxon>
        <taxon>Magnoliopsida</taxon>
        <taxon>eudicotyledons</taxon>
        <taxon>Gunneridae</taxon>
        <taxon>Pentapetalae</taxon>
        <taxon>asterids</taxon>
        <taxon>Ericales</taxon>
        <taxon>Theaceae</taxon>
        <taxon>Camellia</taxon>
    </lineage>
</organism>